<evidence type="ECO:0000313" key="1">
    <source>
        <dbReference type="EMBL" id="MFC7192290.1"/>
    </source>
</evidence>
<gene>
    <name evidence="1" type="ORF">ACFQL7_22380</name>
</gene>
<dbReference type="EMBL" id="JBHTAX010000004">
    <property type="protein sequence ID" value="MFC7192290.1"/>
    <property type="molecule type" value="Genomic_DNA"/>
</dbReference>
<name>A0ABD5YSG6_9EURY</name>
<reference evidence="1 2" key="1">
    <citation type="journal article" date="2019" name="Int. J. Syst. Evol. Microbiol.">
        <title>The Global Catalogue of Microorganisms (GCM) 10K type strain sequencing project: providing services to taxonomists for standard genome sequencing and annotation.</title>
        <authorList>
            <consortium name="The Broad Institute Genomics Platform"/>
            <consortium name="The Broad Institute Genome Sequencing Center for Infectious Disease"/>
            <person name="Wu L."/>
            <person name="Ma J."/>
        </authorList>
    </citation>
    <scope>NUCLEOTIDE SEQUENCE [LARGE SCALE GENOMIC DNA]</scope>
    <source>
        <strain evidence="1 2">RDMS1</strain>
    </source>
</reference>
<protein>
    <submittedName>
        <fullName evidence="1">Uncharacterized protein</fullName>
    </submittedName>
</protein>
<accession>A0ABD5YSG6</accession>
<keyword evidence="2" id="KW-1185">Reference proteome</keyword>
<comment type="caution">
    <text evidence="1">The sequence shown here is derived from an EMBL/GenBank/DDBJ whole genome shotgun (WGS) entry which is preliminary data.</text>
</comment>
<sequence length="50" mass="5123">MAGIVGAVHRTGPICGGCSTTYPRLSGPASATRSPLATVIREQVVDRKSP</sequence>
<dbReference type="AlphaFoldDB" id="A0ABD5YSG6"/>
<dbReference type="Proteomes" id="UP001596417">
    <property type="component" value="Unassembled WGS sequence"/>
</dbReference>
<organism evidence="1 2">
    <name type="scientific">Halocatena marina</name>
    <dbReference type="NCBI Taxonomy" id="2934937"/>
    <lineage>
        <taxon>Archaea</taxon>
        <taxon>Methanobacteriati</taxon>
        <taxon>Methanobacteriota</taxon>
        <taxon>Stenosarchaea group</taxon>
        <taxon>Halobacteria</taxon>
        <taxon>Halobacteriales</taxon>
        <taxon>Natronomonadaceae</taxon>
        <taxon>Halocatena</taxon>
    </lineage>
</organism>
<dbReference type="RefSeq" id="WP_390206695.1">
    <property type="nucleotide sequence ID" value="NZ_JBHTAX010000004.1"/>
</dbReference>
<proteinExistence type="predicted"/>
<evidence type="ECO:0000313" key="2">
    <source>
        <dbReference type="Proteomes" id="UP001596417"/>
    </source>
</evidence>